<accession>A0A9D1X256</accession>
<sequence length="287" mass="32809">MFTIIIGEEGEYGRRLNKYLETHWRGALRLHSFTKPETLLAAEEPADCWILGEPFVQALQEAGRMTRDFRQRCIRLSGEEGGDAFCRYHSPAELLHRIEELQKNPAAASGGTVTGLYSPVFDPQLARLAASRMKPGDLYLGMEDLGGTQAGEKNMGDLCYYIGLRSEEITEHVRETVREEDGMWFVDSPQLYFDLLELSQEEYQWFFRRLKECRDYGDIYVGLGSGILSGLPLRGTFDHLVILDSRSHERRHLACGRIRQALESGAFRFDGSCESVYREDLLHEDIQ</sequence>
<dbReference type="EMBL" id="DXEQ01000005">
    <property type="protein sequence ID" value="HIX71403.1"/>
    <property type="molecule type" value="Genomic_DNA"/>
</dbReference>
<evidence type="ECO:0000313" key="1">
    <source>
        <dbReference type="EMBL" id="HIX71403.1"/>
    </source>
</evidence>
<organism evidence="1 2">
    <name type="scientific">Candidatus Anaerobutyricum stercoripullorum</name>
    <dbReference type="NCBI Taxonomy" id="2838456"/>
    <lineage>
        <taxon>Bacteria</taxon>
        <taxon>Bacillati</taxon>
        <taxon>Bacillota</taxon>
        <taxon>Clostridia</taxon>
        <taxon>Lachnospirales</taxon>
        <taxon>Lachnospiraceae</taxon>
        <taxon>Anaerobutyricum</taxon>
    </lineage>
</organism>
<evidence type="ECO:0000313" key="2">
    <source>
        <dbReference type="Proteomes" id="UP000886805"/>
    </source>
</evidence>
<protein>
    <submittedName>
        <fullName evidence="1">Uncharacterized protein</fullName>
    </submittedName>
</protein>
<comment type="caution">
    <text evidence="1">The sequence shown here is derived from an EMBL/GenBank/DDBJ whole genome shotgun (WGS) entry which is preliminary data.</text>
</comment>
<proteinExistence type="predicted"/>
<reference evidence="1" key="2">
    <citation type="submission" date="2021-04" db="EMBL/GenBank/DDBJ databases">
        <authorList>
            <person name="Gilroy R."/>
        </authorList>
    </citation>
    <scope>NUCLEOTIDE SEQUENCE</scope>
    <source>
        <strain evidence="1">ChiSxjej3B15-1167</strain>
    </source>
</reference>
<gene>
    <name evidence="1" type="ORF">H9849_00125</name>
</gene>
<reference evidence="1" key="1">
    <citation type="journal article" date="2021" name="PeerJ">
        <title>Extensive microbial diversity within the chicken gut microbiome revealed by metagenomics and culture.</title>
        <authorList>
            <person name="Gilroy R."/>
            <person name="Ravi A."/>
            <person name="Getino M."/>
            <person name="Pursley I."/>
            <person name="Horton D.L."/>
            <person name="Alikhan N.F."/>
            <person name="Baker D."/>
            <person name="Gharbi K."/>
            <person name="Hall N."/>
            <person name="Watson M."/>
            <person name="Adriaenssens E.M."/>
            <person name="Foster-Nyarko E."/>
            <person name="Jarju S."/>
            <person name="Secka A."/>
            <person name="Antonio M."/>
            <person name="Oren A."/>
            <person name="Chaudhuri R.R."/>
            <person name="La Ragione R."/>
            <person name="Hildebrand F."/>
            <person name="Pallen M.J."/>
        </authorList>
    </citation>
    <scope>NUCLEOTIDE SEQUENCE</scope>
    <source>
        <strain evidence="1">ChiSxjej3B15-1167</strain>
    </source>
</reference>
<dbReference type="AlphaFoldDB" id="A0A9D1X256"/>
<dbReference type="Proteomes" id="UP000886805">
    <property type="component" value="Unassembled WGS sequence"/>
</dbReference>
<name>A0A9D1X256_9FIRM</name>